<dbReference type="InterPro" id="IPR050645">
    <property type="entry name" value="Histidine_acid_phosphatase"/>
</dbReference>
<evidence type="ECO:0000313" key="3">
    <source>
        <dbReference type="Proteomes" id="UP000823046"/>
    </source>
</evidence>
<accession>A0ABQ7JEK2</accession>
<comment type="caution">
    <text evidence="2">The sequence shown here is derived from an EMBL/GenBank/DDBJ whole genome shotgun (WGS) entry which is preliminary data.</text>
</comment>
<dbReference type="EMBL" id="JADAQX010000064">
    <property type="protein sequence ID" value="KAF8822314.1"/>
    <property type="molecule type" value="Genomic_DNA"/>
</dbReference>
<feature type="region of interest" description="Disordered" evidence="1">
    <location>
        <begin position="1"/>
        <end position="26"/>
    </location>
</feature>
<evidence type="ECO:0000256" key="1">
    <source>
        <dbReference type="SAM" id="MobiDB-lite"/>
    </source>
</evidence>
<dbReference type="Pfam" id="PF09725">
    <property type="entry name" value="Fra10Ac1"/>
    <property type="match status" value="1"/>
</dbReference>
<dbReference type="PANTHER" id="PTHR11567">
    <property type="entry name" value="ACID PHOSPHATASE-RELATED"/>
    <property type="match status" value="1"/>
</dbReference>
<dbReference type="PANTHER" id="PTHR11567:SF25">
    <property type="entry name" value="PROTEIN FRA10AC1"/>
    <property type="match status" value="1"/>
</dbReference>
<reference evidence="2 3" key="1">
    <citation type="journal article" date="2020" name="bioRxiv">
        <title>Metabolic contributions of an alphaproteobacterial endosymbiont in the apicomplexan Cardiosporidium cionae.</title>
        <authorList>
            <person name="Hunter E.S."/>
            <person name="Paight C.J."/>
            <person name="Lane C.E."/>
        </authorList>
    </citation>
    <scope>NUCLEOTIDE SEQUENCE [LARGE SCALE GENOMIC DNA]</scope>
    <source>
        <strain evidence="2">ESH_2018</strain>
    </source>
</reference>
<proteinExistence type="predicted"/>
<gene>
    <name evidence="2" type="ORF">IE077_004000</name>
</gene>
<organism evidence="2 3">
    <name type="scientific">Cardiosporidium cionae</name>
    <dbReference type="NCBI Taxonomy" id="476202"/>
    <lineage>
        <taxon>Eukaryota</taxon>
        <taxon>Sar</taxon>
        <taxon>Alveolata</taxon>
        <taxon>Apicomplexa</taxon>
        <taxon>Aconoidasida</taxon>
        <taxon>Nephromycida</taxon>
        <taxon>Cardiosporidium</taxon>
    </lineage>
</organism>
<feature type="compositionally biased region" description="Basic residues" evidence="1">
    <location>
        <begin position="1"/>
        <end position="16"/>
    </location>
</feature>
<feature type="region of interest" description="Disordered" evidence="1">
    <location>
        <begin position="199"/>
        <end position="222"/>
    </location>
</feature>
<name>A0ABQ7JEK2_9APIC</name>
<keyword evidence="3" id="KW-1185">Reference proteome</keyword>
<sequence>MSKRDTYKKRSHKKALGGHLERHQRDASMGAISPFLSKEEFQRYDSYQRHKLLMNWLSQPPPPPQKRLKSDYEILQEHHQFLRPEAEKDTRWETEMARRYYDKLYKEYVISDLSHYKSGKVGFRWRTEAEVIQGRGQFWCGNKGCTSKDGLQSYEVNFTYTEQHQTKEALVKARLCASCAFKLHYKHLKTHKHKKNAFKQDSSSLLMNSPPERPSPASVMPPEAHTHISIDEKKKEDNVTEKPMAHLKQIEAMAWKEPLEQIHLSREEEFDDFFKDMLL</sequence>
<dbReference type="Proteomes" id="UP000823046">
    <property type="component" value="Unassembled WGS sequence"/>
</dbReference>
<evidence type="ECO:0008006" key="4">
    <source>
        <dbReference type="Google" id="ProtNLM"/>
    </source>
</evidence>
<protein>
    <recommendedName>
        <fullName evidence="4">Protein FRA10AC1</fullName>
    </recommendedName>
</protein>
<evidence type="ECO:0000313" key="2">
    <source>
        <dbReference type="EMBL" id="KAF8822314.1"/>
    </source>
</evidence>
<dbReference type="InterPro" id="IPR019129">
    <property type="entry name" value="Folate-sensitive_fs_Fra10Ac1"/>
</dbReference>